<dbReference type="InterPro" id="IPR026881">
    <property type="entry name" value="WYL_dom"/>
</dbReference>
<dbReference type="EMBL" id="CP003065">
    <property type="protein sequence ID" value="AEV67985.1"/>
    <property type="molecule type" value="Genomic_DNA"/>
</dbReference>
<dbReference type="PIRSF" id="PIRSF016838">
    <property type="entry name" value="PafC"/>
    <property type="match status" value="1"/>
</dbReference>
<dbReference type="InterPro" id="IPR028349">
    <property type="entry name" value="PafC-like"/>
</dbReference>
<dbReference type="Proteomes" id="UP000005435">
    <property type="component" value="Chromosome"/>
</dbReference>
<dbReference type="Pfam" id="PF25583">
    <property type="entry name" value="WCX"/>
    <property type="match status" value="1"/>
</dbReference>
<feature type="domain" description="WCX" evidence="3">
    <location>
        <begin position="235"/>
        <end position="311"/>
    </location>
</feature>
<reference evidence="5" key="1">
    <citation type="submission" date="2011-12" db="EMBL/GenBank/DDBJ databases">
        <title>Complete sequence of Clostridium clariflavum DSM 19732.</title>
        <authorList>
            <consortium name="US DOE Joint Genome Institute"/>
            <person name="Lucas S."/>
            <person name="Han J."/>
            <person name="Lapidus A."/>
            <person name="Cheng J.-F."/>
            <person name="Goodwin L."/>
            <person name="Pitluck S."/>
            <person name="Peters L."/>
            <person name="Teshima H."/>
            <person name="Detter J.C."/>
            <person name="Han C."/>
            <person name="Tapia R."/>
            <person name="Land M."/>
            <person name="Hauser L."/>
            <person name="Kyrpides N."/>
            <person name="Ivanova N."/>
            <person name="Pagani I."/>
            <person name="Kitzmiller T."/>
            <person name="Lynd L."/>
            <person name="Izquierdo J."/>
            <person name="Woyke T."/>
        </authorList>
    </citation>
    <scope>NUCLEOTIDE SEQUENCE [LARGE SCALE GENOMIC DNA]</scope>
    <source>
        <strain evidence="5">DSM 19732 / NBRC 101661 / EBR45</strain>
    </source>
</reference>
<evidence type="ECO:0000259" key="2">
    <source>
        <dbReference type="Pfam" id="PF13280"/>
    </source>
</evidence>
<name>G8M0E0_ACECE</name>
<dbReference type="SUPFAM" id="SSF46785">
    <property type="entry name" value="Winged helix' DNA-binding domain"/>
    <property type="match status" value="1"/>
</dbReference>
<dbReference type="InterPro" id="IPR013196">
    <property type="entry name" value="HTH_11"/>
</dbReference>
<dbReference type="STRING" id="720554.Clocl_1334"/>
<evidence type="ECO:0000313" key="4">
    <source>
        <dbReference type="EMBL" id="AEV67985.1"/>
    </source>
</evidence>
<evidence type="ECO:0000259" key="3">
    <source>
        <dbReference type="Pfam" id="PF25583"/>
    </source>
</evidence>
<keyword evidence="5" id="KW-1185">Reference proteome</keyword>
<dbReference type="InterPro" id="IPR036388">
    <property type="entry name" value="WH-like_DNA-bd_sf"/>
</dbReference>
<organism evidence="4 5">
    <name type="scientific">Acetivibrio clariflavus (strain DSM 19732 / NBRC 101661 / EBR45)</name>
    <name type="common">Clostridium clariflavum</name>
    <dbReference type="NCBI Taxonomy" id="720554"/>
    <lineage>
        <taxon>Bacteria</taxon>
        <taxon>Bacillati</taxon>
        <taxon>Bacillota</taxon>
        <taxon>Clostridia</taxon>
        <taxon>Eubacteriales</taxon>
        <taxon>Oscillospiraceae</taxon>
        <taxon>Acetivibrio</taxon>
    </lineage>
</organism>
<sequence length="321" mass="37726">MSQVGNAIKMYILLQARGKMKLSEIAKALEVDERQVRRYRDCLEQAGIYIEADRGKYGGYKLQNDNLMLGLNISKQEQYSLQLVEKYLTDSNHIAAKDISSLLAKINLISCKKEKEQIDFCNYMSKETISNINLDVERKKFLDIHAAVLSRNKIKMDYNSLNSGKYKRIVRPYHTLQYKQDLYVVGFCELKKEIRDFKISRIEDYEILDEKFPKDESFDPEKFMENCFGIYKGKEYNIKLKIMYPMSHIIKEKIWVKNQVITECEDNSIIFKAKMRGLEEIKTWILGMGSNVIVLEPSEIIEEVKNEIKEMKKLYMCNDMS</sequence>
<feature type="domain" description="WYL" evidence="2">
    <location>
        <begin position="141"/>
        <end position="206"/>
    </location>
</feature>
<dbReference type="PANTHER" id="PTHR34580:SF9">
    <property type="entry name" value="SLL5097 PROTEIN"/>
    <property type="match status" value="1"/>
</dbReference>
<dbReference type="AlphaFoldDB" id="G8M0E0"/>
<dbReference type="Gene3D" id="1.10.10.10">
    <property type="entry name" value="Winged helix-like DNA-binding domain superfamily/Winged helix DNA-binding domain"/>
    <property type="match status" value="1"/>
</dbReference>
<dbReference type="KEGG" id="ccl:Clocl_1334"/>
<proteinExistence type="predicted"/>
<dbReference type="eggNOG" id="COG2378">
    <property type="taxonomic scope" value="Bacteria"/>
</dbReference>
<evidence type="ECO:0000313" key="5">
    <source>
        <dbReference type="Proteomes" id="UP000005435"/>
    </source>
</evidence>
<dbReference type="RefSeq" id="WP_014254599.1">
    <property type="nucleotide sequence ID" value="NC_016627.1"/>
</dbReference>
<dbReference type="InterPro" id="IPR057727">
    <property type="entry name" value="WCX_dom"/>
</dbReference>
<accession>G8M0E0</accession>
<protein>
    <submittedName>
        <fullName evidence="4">Putative transcriptional regulator</fullName>
    </submittedName>
</protein>
<feature type="domain" description="Helix-turn-helix type 11" evidence="1">
    <location>
        <begin position="10"/>
        <end position="61"/>
    </location>
</feature>
<gene>
    <name evidence="4" type="ordered locus">Clocl_1334</name>
</gene>
<dbReference type="Pfam" id="PF08279">
    <property type="entry name" value="HTH_11"/>
    <property type="match status" value="1"/>
</dbReference>
<dbReference type="HOGENOM" id="CLU_041141_4_2_9"/>
<dbReference type="InterPro" id="IPR036390">
    <property type="entry name" value="WH_DNA-bd_sf"/>
</dbReference>
<dbReference type="PROSITE" id="PS52050">
    <property type="entry name" value="WYL"/>
    <property type="match status" value="1"/>
</dbReference>
<evidence type="ECO:0000259" key="1">
    <source>
        <dbReference type="Pfam" id="PF08279"/>
    </source>
</evidence>
<dbReference type="InterPro" id="IPR051534">
    <property type="entry name" value="CBASS_pafABC_assoc_protein"/>
</dbReference>
<dbReference type="PANTHER" id="PTHR34580">
    <property type="match status" value="1"/>
</dbReference>
<dbReference type="Pfam" id="PF13280">
    <property type="entry name" value="WYL"/>
    <property type="match status" value="1"/>
</dbReference>
<reference evidence="4 5" key="2">
    <citation type="journal article" date="2012" name="Stand. Genomic Sci.">
        <title>Complete Genome Sequence of Clostridium clariflavum DSM 19732.</title>
        <authorList>
            <person name="Izquierdo J.A."/>
            <person name="Goodwin L."/>
            <person name="Davenport K.W."/>
            <person name="Teshima H."/>
            <person name="Bruce D."/>
            <person name="Detter C."/>
            <person name="Tapia R."/>
            <person name="Han S."/>
            <person name="Land M."/>
            <person name="Hauser L."/>
            <person name="Jeffries C.D."/>
            <person name="Han J."/>
            <person name="Pitluck S."/>
            <person name="Nolan M."/>
            <person name="Chen A."/>
            <person name="Huntemann M."/>
            <person name="Mavromatis K."/>
            <person name="Mikhailova N."/>
            <person name="Liolios K."/>
            <person name="Woyke T."/>
            <person name="Lynd L.R."/>
        </authorList>
    </citation>
    <scope>NUCLEOTIDE SEQUENCE [LARGE SCALE GENOMIC DNA]</scope>
    <source>
        <strain evidence="5">DSM 19732 / NBRC 101661 / EBR45</strain>
    </source>
</reference>
<dbReference type="OrthoDB" id="9767131at2"/>